<reference evidence="1 2" key="1">
    <citation type="journal article" date="2016" name="Nat. Commun.">
        <title>Thousands of microbial genomes shed light on interconnected biogeochemical processes in an aquifer system.</title>
        <authorList>
            <person name="Anantharaman K."/>
            <person name="Brown C.T."/>
            <person name="Hug L.A."/>
            <person name="Sharon I."/>
            <person name="Castelle C.J."/>
            <person name="Probst A.J."/>
            <person name="Thomas B.C."/>
            <person name="Singh A."/>
            <person name="Wilkins M.J."/>
            <person name="Karaoz U."/>
            <person name="Brodie E.L."/>
            <person name="Williams K.H."/>
            <person name="Hubbard S.S."/>
            <person name="Banfield J.F."/>
        </authorList>
    </citation>
    <scope>NUCLEOTIDE SEQUENCE [LARGE SCALE GENOMIC DNA]</scope>
    <source>
        <strain evidence="2">RIFCSPLOWO2_12_FULL_64_10</strain>
    </source>
</reference>
<evidence type="ECO:0000313" key="1">
    <source>
        <dbReference type="EMBL" id="OGG50693.1"/>
    </source>
</evidence>
<protein>
    <submittedName>
        <fullName evidence="1">Uncharacterized protein</fullName>
    </submittedName>
</protein>
<name>A0A1F6CNB3_HANXR</name>
<dbReference type="EMBL" id="MFKF01000201">
    <property type="protein sequence ID" value="OGG50693.1"/>
    <property type="molecule type" value="Genomic_DNA"/>
</dbReference>
<dbReference type="AlphaFoldDB" id="A0A1F6CNB3"/>
<proteinExistence type="predicted"/>
<evidence type="ECO:0000313" key="2">
    <source>
        <dbReference type="Proteomes" id="UP000178606"/>
    </source>
</evidence>
<gene>
    <name evidence="1" type="ORF">A3F84_09695</name>
</gene>
<sequence length="277" mass="32243">MLRRLFSREKGPEGIEQYKERSPVLADHGEAVEETLSVLTREGKRTLNEAREAVEKAVQEAARSSLRDLRLMEEGRCPDCGRKLHQYLFTSICSHCGWTTFIMPEKGGAAVYLNDGSKIPCQAVFDTKGGYVLCVANDVISARIDKKNVAHIEFTWRPEEVNERREQHRRETRGVCHWCEKPFDEVYAEHLKRVEEAKKADREPEKAWAPIIVYAAFGVYQNRYEFCSERCENAFKRQYPVRVHKNCYDRPCPDCNLCIKRYEGYDETLLKRLEIVV</sequence>
<dbReference type="Proteomes" id="UP000178606">
    <property type="component" value="Unassembled WGS sequence"/>
</dbReference>
<accession>A0A1F6CNB3</accession>
<comment type="caution">
    <text evidence="1">The sequence shown here is derived from an EMBL/GenBank/DDBJ whole genome shotgun (WGS) entry which is preliminary data.</text>
</comment>
<organism evidence="1 2">
    <name type="scientific">Handelsmanbacteria sp. (strain RIFCSPLOWO2_12_FULL_64_10)</name>
    <dbReference type="NCBI Taxonomy" id="1817868"/>
    <lineage>
        <taxon>Bacteria</taxon>
        <taxon>Candidatus Handelsmaniibacteriota</taxon>
    </lineage>
</organism>